<organism evidence="1">
    <name type="scientific">marine metagenome</name>
    <dbReference type="NCBI Taxonomy" id="408172"/>
    <lineage>
        <taxon>unclassified sequences</taxon>
        <taxon>metagenomes</taxon>
        <taxon>ecological metagenomes</taxon>
    </lineage>
</organism>
<sequence>MSKKSGLSMIWTLTVLRHGAQGEIEELERAEFRYARTRDELEWSTEKVLPQPLVAVLKQDNLEGDAMETGFTIQMSRLQRPENGWRLFEMLAGDVSWSMHREGGPRSVYSEGESPGTVEFVDTNCCSFYNKLPERIWIRITTLPMPVVAWAFSNGIYECADGVQMTLDDWAEMPELRPPEKAKELALPGPAGKQYTFM</sequence>
<evidence type="ECO:0000313" key="1">
    <source>
        <dbReference type="EMBL" id="SVC88967.1"/>
    </source>
</evidence>
<name>A0A382QVH9_9ZZZZ</name>
<accession>A0A382QVH9</accession>
<gene>
    <name evidence="1" type="ORF">METZ01_LOCUS341821</name>
</gene>
<reference evidence="1" key="1">
    <citation type="submission" date="2018-05" db="EMBL/GenBank/DDBJ databases">
        <authorList>
            <person name="Lanie J.A."/>
            <person name="Ng W.-L."/>
            <person name="Kazmierczak K.M."/>
            <person name="Andrzejewski T.M."/>
            <person name="Davidsen T.M."/>
            <person name="Wayne K.J."/>
            <person name="Tettelin H."/>
            <person name="Glass J.I."/>
            <person name="Rusch D."/>
            <person name="Podicherti R."/>
            <person name="Tsui H.-C.T."/>
            <person name="Winkler M.E."/>
        </authorList>
    </citation>
    <scope>NUCLEOTIDE SEQUENCE</scope>
</reference>
<dbReference type="EMBL" id="UINC01116908">
    <property type="protein sequence ID" value="SVC88967.1"/>
    <property type="molecule type" value="Genomic_DNA"/>
</dbReference>
<proteinExistence type="predicted"/>
<dbReference type="AlphaFoldDB" id="A0A382QVH9"/>
<protein>
    <submittedName>
        <fullName evidence="1">Uncharacterized protein</fullName>
    </submittedName>
</protein>